<protein>
    <submittedName>
        <fullName evidence="2">DUF1146 family protein</fullName>
    </submittedName>
</protein>
<sequence>MNESSGATSVILGTDGIVILMFFFAGLMACWWALAALKWDKFLNHPLSPQAQMLRFFLALFGGLISVGVAVLLLAAMQVARSLS</sequence>
<proteinExistence type="predicted"/>
<dbReference type="Pfam" id="PF06612">
    <property type="entry name" value="DUF1146"/>
    <property type="match status" value="1"/>
</dbReference>
<evidence type="ECO:0000313" key="3">
    <source>
        <dbReference type="Proteomes" id="UP001597079"/>
    </source>
</evidence>
<evidence type="ECO:0000313" key="2">
    <source>
        <dbReference type="EMBL" id="MFD1675805.1"/>
    </source>
</evidence>
<name>A0ABW4JKW6_9BACL</name>
<dbReference type="EMBL" id="JBHUCX010000035">
    <property type="protein sequence ID" value="MFD1675805.1"/>
    <property type="molecule type" value="Genomic_DNA"/>
</dbReference>
<feature type="transmembrane region" description="Helical" evidence="1">
    <location>
        <begin position="12"/>
        <end position="34"/>
    </location>
</feature>
<dbReference type="Proteomes" id="UP001597079">
    <property type="component" value="Unassembled WGS sequence"/>
</dbReference>
<keyword evidence="3" id="KW-1185">Reference proteome</keyword>
<keyword evidence="1" id="KW-0812">Transmembrane</keyword>
<feature type="transmembrane region" description="Helical" evidence="1">
    <location>
        <begin position="54"/>
        <end position="76"/>
    </location>
</feature>
<organism evidence="2 3">
    <name type="scientific">Alicyclobacillus fodiniaquatilis</name>
    <dbReference type="NCBI Taxonomy" id="1661150"/>
    <lineage>
        <taxon>Bacteria</taxon>
        <taxon>Bacillati</taxon>
        <taxon>Bacillota</taxon>
        <taxon>Bacilli</taxon>
        <taxon>Bacillales</taxon>
        <taxon>Alicyclobacillaceae</taxon>
        <taxon>Alicyclobacillus</taxon>
    </lineage>
</organism>
<reference evidence="3" key="1">
    <citation type="journal article" date="2019" name="Int. J. Syst. Evol. Microbiol.">
        <title>The Global Catalogue of Microorganisms (GCM) 10K type strain sequencing project: providing services to taxonomists for standard genome sequencing and annotation.</title>
        <authorList>
            <consortium name="The Broad Institute Genomics Platform"/>
            <consortium name="The Broad Institute Genome Sequencing Center for Infectious Disease"/>
            <person name="Wu L."/>
            <person name="Ma J."/>
        </authorList>
    </citation>
    <scope>NUCLEOTIDE SEQUENCE [LARGE SCALE GENOMIC DNA]</scope>
    <source>
        <strain evidence="3">CGMCC 1.12286</strain>
    </source>
</reference>
<gene>
    <name evidence="2" type="ORF">ACFSB2_13970</name>
</gene>
<dbReference type="InterPro" id="IPR009526">
    <property type="entry name" value="DUF1146"/>
</dbReference>
<evidence type="ECO:0000256" key="1">
    <source>
        <dbReference type="SAM" id="Phobius"/>
    </source>
</evidence>
<accession>A0ABW4JKW6</accession>
<comment type="caution">
    <text evidence="2">The sequence shown here is derived from an EMBL/GenBank/DDBJ whole genome shotgun (WGS) entry which is preliminary data.</text>
</comment>
<dbReference type="RefSeq" id="WP_377943686.1">
    <property type="nucleotide sequence ID" value="NZ_JBHUCX010000035.1"/>
</dbReference>
<keyword evidence="1" id="KW-1133">Transmembrane helix</keyword>
<keyword evidence="1" id="KW-0472">Membrane</keyword>